<dbReference type="GeneID" id="106666651"/>
<dbReference type="OMA" id="CGYITNK"/>
<keyword evidence="2" id="KW-1185">Reference proteome</keyword>
<dbReference type="KEGG" id="clec:106666651"/>
<dbReference type="SUPFAM" id="SSF56059">
    <property type="entry name" value="Glutathione synthetase ATP-binding domain-like"/>
    <property type="match status" value="1"/>
</dbReference>
<dbReference type="PANTHER" id="PTHR47113:SF1">
    <property type="entry name" value="LD09343P"/>
    <property type="match status" value="1"/>
</dbReference>
<dbReference type="EnsemblMetazoa" id="XM_014393990.2">
    <property type="protein sequence ID" value="XP_014249476.1"/>
    <property type="gene ID" value="LOC106666651"/>
</dbReference>
<dbReference type="Gene3D" id="3.30.470.20">
    <property type="entry name" value="ATP-grasp fold, B domain"/>
    <property type="match status" value="1"/>
</dbReference>
<protein>
    <submittedName>
        <fullName evidence="1">Uncharacterized protein</fullName>
    </submittedName>
</protein>
<dbReference type="AlphaFoldDB" id="A0A8I6RNC1"/>
<evidence type="ECO:0000313" key="1">
    <source>
        <dbReference type="EnsemblMetazoa" id="XP_014249476.1"/>
    </source>
</evidence>
<organism evidence="1 2">
    <name type="scientific">Cimex lectularius</name>
    <name type="common">Bed bug</name>
    <name type="synonym">Acanthia lectularia</name>
    <dbReference type="NCBI Taxonomy" id="79782"/>
    <lineage>
        <taxon>Eukaryota</taxon>
        <taxon>Metazoa</taxon>
        <taxon>Ecdysozoa</taxon>
        <taxon>Arthropoda</taxon>
        <taxon>Hexapoda</taxon>
        <taxon>Insecta</taxon>
        <taxon>Pterygota</taxon>
        <taxon>Neoptera</taxon>
        <taxon>Paraneoptera</taxon>
        <taxon>Hemiptera</taxon>
        <taxon>Heteroptera</taxon>
        <taxon>Panheteroptera</taxon>
        <taxon>Cimicomorpha</taxon>
        <taxon>Cimicidae</taxon>
        <taxon>Cimex</taxon>
    </lineage>
</organism>
<dbReference type="RefSeq" id="XP_014249476.1">
    <property type="nucleotide sequence ID" value="XM_014393990.2"/>
</dbReference>
<dbReference type="Proteomes" id="UP000494040">
    <property type="component" value="Unassembled WGS sequence"/>
</dbReference>
<dbReference type="Pfam" id="PF03133">
    <property type="entry name" value="TTL"/>
    <property type="match status" value="1"/>
</dbReference>
<dbReference type="InterPro" id="IPR004344">
    <property type="entry name" value="TTL/TTLL_fam"/>
</dbReference>
<proteinExistence type="predicted"/>
<sequence>MRTCYVLSAIYVCWSRKMIIQKKWGSFKTLCIFVLCFCLGLVLLNLSHLKCVKQENTNRFESHLRAPKPAVDSPIYVVYGKRVDTGHLRHVFDMFKLFGYERRDLNASKWDVMWAHDYPFQKLYSSVKNLKPHQKINHFPGSGFITNKMDLATTGLTFIPKAFKIPQQKEQLLQYAKTHTLKKFVQKSNDHRGIKIKKFDEINFTQNDSFVQEFIDNPLLVDGYKFDIGVYTIITSFDPLRVYIYNGDALFRYCPEKYYPFDDKHLDKYVVGDNYLPTWEVPSLRKLYKDMGYSMKQSFNGYMKLTGRDPSIIWQKIEEAIKEICLNKEPQVLKYLSLYKSKRNFFEMVRFDFVVDNDLNVFVMEVNMSPNLSSAHFLENQILYEQVLYNLFHLLNFGNNGFLKKRNIQVSDKNIVVNPEVCSGCSECMAPECELCLQCLNSESKAIIKDAYLEHTNKHDCKRIFPSNVDDEMLYDGTLSPENRFMVKWFKAKCSEDKSWC</sequence>
<name>A0A8I6RNC1_CIMLE</name>
<accession>A0A8I6RNC1</accession>
<dbReference type="PANTHER" id="PTHR47113">
    <property type="entry name" value="LD09343P"/>
    <property type="match status" value="1"/>
</dbReference>
<evidence type="ECO:0000313" key="2">
    <source>
        <dbReference type="Proteomes" id="UP000494040"/>
    </source>
</evidence>
<reference evidence="1" key="1">
    <citation type="submission" date="2022-01" db="UniProtKB">
        <authorList>
            <consortium name="EnsemblMetazoa"/>
        </authorList>
    </citation>
    <scope>IDENTIFICATION</scope>
</reference>
<dbReference type="OrthoDB" id="202825at2759"/>
<dbReference type="PROSITE" id="PS51221">
    <property type="entry name" value="TTL"/>
    <property type="match status" value="1"/>
</dbReference>
<dbReference type="InterPro" id="IPR053317">
    <property type="entry name" value="Tubulin_polyglutamylase"/>
</dbReference>
<dbReference type="CTD" id="41300"/>